<dbReference type="GO" id="GO:0000813">
    <property type="term" value="C:ESCRT I complex"/>
    <property type="evidence" value="ECO:0007669"/>
    <property type="project" value="TreeGrafter"/>
</dbReference>
<comment type="caution">
    <text evidence="3">The sequence shown here is derived from an EMBL/GenBank/DDBJ whole genome shotgun (WGS) entry which is preliminary data.</text>
</comment>
<evidence type="ECO:0000259" key="2">
    <source>
        <dbReference type="PROSITE" id="PS51322"/>
    </source>
</evidence>
<dbReference type="EMBL" id="CAJJDN010000016">
    <property type="protein sequence ID" value="CAD8062145.1"/>
    <property type="molecule type" value="Genomic_DNA"/>
</dbReference>
<dbReference type="Pfam" id="PF09454">
    <property type="entry name" value="Vps23_core"/>
    <property type="match status" value="1"/>
</dbReference>
<proteinExistence type="predicted"/>
<dbReference type="GO" id="GO:0015031">
    <property type="term" value="P:protein transport"/>
    <property type="evidence" value="ECO:0007669"/>
    <property type="project" value="InterPro"/>
</dbReference>
<keyword evidence="1" id="KW-0175">Coiled coil</keyword>
<reference evidence="3" key="1">
    <citation type="submission" date="2021-01" db="EMBL/GenBank/DDBJ databases">
        <authorList>
            <consortium name="Genoscope - CEA"/>
            <person name="William W."/>
        </authorList>
    </citation>
    <scope>NUCLEOTIDE SEQUENCE</scope>
</reference>
<dbReference type="PANTHER" id="PTHR23306:SF3">
    <property type="entry name" value="TUMOR SUPPRESSOR PROTEIN 101"/>
    <property type="match status" value="1"/>
</dbReference>
<accession>A0A8S1L7C0</accession>
<evidence type="ECO:0000256" key="1">
    <source>
        <dbReference type="SAM" id="Coils"/>
    </source>
</evidence>
<feature type="domain" description="UEV" evidence="2">
    <location>
        <begin position="7"/>
        <end position="156"/>
    </location>
</feature>
<keyword evidence="4" id="KW-1185">Reference proteome</keyword>
<name>A0A8S1L7C0_9CILI</name>
<dbReference type="Pfam" id="PF05743">
    <property type="entry name" value="UEV"/>
    <property type="match status" value="1"/>
</dbReference>
<dbReference type="OrthoDB" id="306304at2759"/>
<feature type="coiled-coil region" evidence="1">
    <location>
        <begin position="258"/>
        <end position="295"/>
    </location>
</feature>
<protein>
    <recommendedName>
        <fullName evidence="2">UEV domain-containing protein</fullName>
    </recommendedName>
</protein>
<dbReference type="InterPro" id="IPR052070">
    <property type="entry name" value="ESCRT-I_UEV_domain"/>
</dbReference>
<dbReference type="InterPro" id="IPR017916">
    <property type="entry name" value="SB_dom"/>
</dbReference>
<dbReference type="PANTHER" id="PTHR23306">
    <property type="entry name" value="TUMOR SUSCEPTIBILITY GENE 101 PROTEIN-RELATED"/>
    <property type="match status" value="1"/>
</dbReference>
<dbReference type="Proteomes" id="UP000692954">
    <property type="component" value="Unassembled WGS sequence"/>
</dbReference>
<dbReference type="PROSITE" id="PS51322">
    <property type="entry name" value="UEV"/>
    <property type="match status" value="1"/>
</dbReference>
<evidence type="ECO:0000313" key="3">
    <source>
        <dbReference type="EMBL" id="CAD8062145.1"/>
    </source>
</evidence>
<sequence length="384" mass="45559">MQEKDPKEQELYKVLAQCAYRNANLVANDAANILLNYPKLFNPLMIQTNEQGVIKYLLELKGEVPIKYKGYTYSIITSIQFPFIYSDAPAIIRIYNIDTFRFSVNQHFIKGASQDQSVVNIHIQELQTWYQHRSLPKVMASFIRELESHFPFFYKGETVAAQHTKQQMQQQPQMQQPYQYQNQIYNQQQYPNNNTNNFNTQAYNQYGNVQQQPKNQTNYQQGKPLTESEQKLQERCNQILNENLNQILFDHKCLHQHYDKLINEINKQEAKINYLNNLENQIEQSILFLENENKQFIEFIEKNDIFELNEDNLFLNVKEVDKFSSQILDLYSDIQACKETLHFIVTKFKSFNLSFETVTKLTRKFSEEKFNNILLLKKCTSKII</sequence>
<dbReference type="CDD" id="cd11685">
    <property type="entry name" value="UEV_TSG101-like"/>
    <property type="match status" value="1"/>
</dbReference>
<dbReference type="InterPro" id="IPR008883">
    <property type="entry name" value="UEV_N"/>
</dbReference>
<gene>
    <name evidence="3" type="ORF">PSON_ATCC_30995.1.T0160182</name>
</gene>
<evidence type="ECO:0000313" key="4">
    <source>
        <dbReference type="Proteomes" id="UP000692954"/>
    </source>
</evidence>
<dbReference type="GO" id="GO:0043130">
    <property type="term" value="F:ubiquitin binding"/>
    <property type="evidence" value="ECO:0007669"/>
    <property type="project" value="TreeGrafter"/>
</dbReference>
<organism evidence="3 4">
    <name type="scientific">Paramecium sonneborni</name>
    <dbReference type="NCBI Taxonomy" id="65129"/>
    <lineage>
        <taxon>Eukaryota</taxon>
        <taxon>Sar</taxon>
        <taxon>Alveolata</taxon>
        <taxon>Ciliophora</taxon>
        <taxon>Intramacronucleata</taxon>
        <taxon>Oligohymenophorea</taxon>
        <taxon>Peniculida</taxon>
        <taxon>Parameciidae</taxon>
        <taxon>Paramecium</taxon>
    </lineage>
</organism>
<dbReference type="GO" id="GO:0008333">
    <property type="term" value="P:endosome to lysosome transport"/>
    <property type="evidence" value="ECO:0007669"/>
    <property type="project" value="TreeGrafter"/>
</dbReference>
<dbReference type="AlphaFoldDB" id="A0A8S1L7C0"/>